<keyword evidence="2" id="KW-1185">Reference proteome</keyword>
<accession>A0A844QAZ8</accession>
<evidence type="ECO:0000313" key="2">
    <source>
        <dbReference type="Proteomes" id="UP000463224"/>
    </source>
</evidence>
<dbReference type="RefSeq" id="WP_156712195.1">
    <property type="nucleotide sequence ID" value="NZ_WPHG01000002.1"/>
</dbReference>
<dbReference type="InterPro" id="IPR009702">
    <property type="entry name" value="DUF1284"/>
</dbReference>
<protein>
    <submittedName>
        <fullName evidence="1">DUF1284 domain-containing protein</fullName>
    </submittedName>
</protein>
<dbReference type="Pfam" id="PF06935">
    <property type="entry name" value="DUF1284"/>
    <property type="match status" value="1"/>
</dbReference>
<sequence length="145" mass="15229">MTVRLRPHHLLCVLTYVGKGYSPAFTVNLTAIAGRLAAGEEVDIVAGPDDICAPLLSGQQPHCHRASVSERDRAAMDDLGGVLGLPVRPGGRLVLDATRLGQLRAAFATGQVRSACHECEWAELCTAIAQDGFAHAVIAAPAHEA</sequence>
<dbReference type="AlphaFoldDB" id="A0A844QAZ8"/>
<proteinExistence type="predicted"/>
<comment type="caution">
    <text evidence="1">The sequence shown here is derived from an EMBL/GenBank/DDBJ whole genome shotgun (WGS) entry which is preliminary data.</text>
</comment>
<dbReference type="EMBL" id="WPHG01000002">
    <property type="protein sequence ID" value="MVA97216.1"/>
    <property type="molecule type" value="Genomic_DNA"/>
</dbReference>
<reference evidence="1 2" key="1">
    <citation type="submission" date="2019-12" db="EMBL/GenBank/DDBJ databases">
        <title>Nitratireductor arenosus sp. nov., Isolated from sea sand, Jeju island, South Korea.</title>
        <authorList>
            <person name="Kim W."/>
        </authorList>
    </citation>
    <scope>NUCLEOTIDE SEQUENCE [LARGE SCALE GENOMIC DNA]</scope>
    <source>
        <strain evidence="1 2">CAU 1489</strain>
    </source>
</reference>
<evidence type="ECO:0000313" key="1">
    <source>
        <dbReference type="EMBL" id="MVA97216.1"/>
    </source>
</evidence>
<organism evidence="1 2">
    <name type="scientific">Nitratireductor arenosus</name>
    <dbReference type="NCBI Taxonomy" id="2682096"/>
    <lineage>
        <taxon>Bacteria</taxon>
        <taxon>Pseudomonadati</taxon>
        <taxon>Pseudomonadota</taxon>
        <taxon>Alphaproteobacteria</taxon>
        <taxon>Hyphomicrobiales</taxon>
        <taxon>Phyllobacteriaceae</taxon>
        <taxon>Nitratireductor</taxon>
    </lineage>
</organism>
<name>A0A844QAZ8_9HYPH</name>
<gene>
    <name evidence="1" type="ORF">GN330_08145</name>
</gene>
<dbReference type="Proteomes" id="UP000463224">
    <property type="component" value="Unassembled WGS sequence"/>
</dbReference>